<feature type="compositionally biased region" description="Polar residues" evidence="1">
    <location>
        <begin position="17"/>
        <end position="28"/>
    </location>
</feature>
<protein>
    <submittedName>
        <fullName evidence="2">Uncharacterized protein</fullName>
    </submittedName>
</protein>
<feature type="region of interest" description="Disordered" evidence="1">
    <location>
        <begin position="17"/>
        <end position="182"/>
    </location>
</feature>
<sequence>MSSTIRDPELDLEINAQNAMTKSANKSKIPNPPAAQWTDGTDRRNPFFVGANGEPRHTAISPPARSIVPPVGSSKLPRKSQTPIQLLPKSAGAPGSKRSSLPTRGGRSSLAPNTPTILALRKVSPSSSRDKPLPSPPIVQIVNPNSPPKAQRTLVDAEAGTPSEEEWPILRPENVSPATKTDVLQQRSVSDGAQPQQIANSFFGDKNSTTASLKDAGNIPIAPALMFQQASLRQQQFIRMTAPRPLSSNNPYNDPYNDLYNFHAISTATESAAESPLAYKSAPPRVIVPPRISSKRSSLPLPNQFKDNSLVLPKFPLPPNLGSGSTKWPIFVAQEHGEAETGATSVLSKQQIVNAASASSQHVSRPTDMGHAVSPERKSFDSVSAWSEAAGSSLNDEPERDYEGSTRIKRLSWQSSGSGSGPVLTIHTDADAVIYGQSSSIPDVPAIPDPVPDKSPQQRSLSDLTGRFSKQTMSRISLTIPSSSPSSNTTEMGPSGSPVVKISPIRSMRPPRKGSLETNSPQLSSPVSPTFPIPRKASEASLVSSTSNRNVSGASQQTATPAADLEPDSASLSTVPESPGRSGEAKTDSLNATSKLATAPNAETMRSIDEETPPPAIRNLSPTKWISSSFSTSKTKEADTTRCKTSESLESAARQSNRNSGSYANSSSSPSLPGTVRSQDAPRSVGPSKLRTSQTQSRGTPVSHQSGLQRSTPVSSSPLGDASMTQISVKHNGKTKEATAKKVKIKRSFRNLFPRRDNNRPRTPEIAERVQGFMSGTRSSLAKRIRDSKSLSKVYLPRMPESKSEKKLVNTAKQSPAAAALTTTDDRLTTSLSPKITASIPVQGALSVKMNDATTAITTIVDRVSTMSADSPDRLRGLEIAEVCRTLRIRHMMLDELILTVRIKQVVLRSLECCREAKISTEQARMHARNAELNTERSILELRRLQQLCGNDLDAKTAREIKRMVNHTITGNPEGEGVRKGPSTEK</sequence>
<feature type="compositionally biased region" description="Low complexity" evidence="1">
    <location>
        <begin position="474"/>
        <end position="487"/>
    </location>
</feature>
<gene>
    <name evidence="2" type="ORF">EJ02DRAFT_418149</name>
</gene>
<feature type="compositionally biased region" description="Polar residues" evidence="1">
    <location>
        <begin position="690"/>
        <end position="729"/>
    </location>
</feature>
<dbReference type="Proteomes" id="UP000800038">
    <property type="component" value="Unassembled WGS sequence"/>
</dbReference>
<feature type="compositionally biased region" description="Basic and acidic residues" evidence="1">
    <location>
        <begin position="634"/>
        <end position="647"/>
    </location>
</feature>
<feature type="compositionally biased region" description="Polar residues" evidence="1">
    <location>
        <begin position="620"/>
        <end position="633"/>
    </location>
</feature>
<feature type="compositionally biased region" description="Polar residues" evidence="1">
    <location>
        <begin position="455"/>
        <end position="473"/>
    </location>
</feature>
<feature type="region of interest" description="Disordered" evidence="1">
    <location>
        <begin position="441"/>
        <end position="740"/>
    </location>
</feature>
<evidence type="ECO:0000313" key="3">
    <source>
        <dbReference type="Proteomes" id="UP000800038"/>
    </source>
</evidence>
<feature type="compositionally biased region" description="Low complexity" evidence="1">
    <location>
        <begin position="656"/>
        <end position="671"/>
    </location>
</feature>
<feature type="compositionally biased region" description="Polar residues" evidence="1">
    <location>
        <begin position="516"/>
        <end position="528"/>
    </location>
</feature>
<dbReference type="EMBL" id="ML976001">
    <property type="protein sequence ID" value="KAF1946798.1"/>
    <property type="molecule type" value="Genomic_DNA"/>
</dbReference>
<keyword evidence="3" id="KW-1185">Reference proteome</keyword>
<reference evidence="2" key="1">
    <citation type="journal article" date="2020" name="Stud. Mycol.">
        <title>101 Dothideomycetes genomes: a test case for predicting lifestyles and emergence of pathogens.</title>
        <authorList>
            <person name="Haridas S."/>
            <person name="Albert R."/>
            <person name="Binder M."/>
            <person name="Bloem J."/>
            <person name="Labutti K."/>
            <person name="Salamov A."/>
            <person name="Andreopoulos B."/>
            <person name="Baker S."/>
            <person name="Barry K."/>
            <person name="Bills G."/>
            <person name="Bluhm B."/>
            <person name="Cannon C."/>
            <person name="Castanera R."/>
            <person name="Culley D."/>
            <person name="Daum C."/>
            <person name="Ezra D."/>
            <person name="Gonzalez J."/>
            <person name="Henrissat B."/>
            <person name="Kuo A."/>
            <person name="Liang C."/>
            <person name="Lipzen A."/>
            <person name="Lutzoni F."/>
            <person name="Magnuson J."/>
            <person name="Mondo S."/>
            <person name="Nolan M."/>
            <person name="Ohm R."/>
            <person name="Pangilinan J."/>
            <person name="Park H.-J."/>
            <person name="Ramirez L."/>
            <person name="Alfaro M."/>
            <person name="Sun H."/>
            <person name="Tritt A."/>
            <person name="Yoshinaga Y."/>
            <person name="Zwiers L.-H."/>
            <person name="Turgeon B."/>
            <person name="Goodwin S."/>
            <person name="Spatafora J."/>
            <person name="Crous P."/>
            <person name="Grigoriev I."/>
        </authorList>
    </citation>
    <scope>NUCLEOTIDE SEQUENCE</scope>
    <source>
        <strain evidence="2">CBS 161.51</strain>
    </source>
</reference>
<organism evidence="2 3">
    <name type="scientific">Clathrospora elynae</name>
    <dbReference type="NCBI Taxonomy" id="706981"/>
    <lineage>
        <taxon>Eukaryota</taxon>
        <taxon>Fungi</taxon>
        <taxon>Dikarya</taxon>
        <taxon>Ascomycota</taxon>
        <taxon>Pezizomycotina</taxon>
        <taxon>Dothideomycetes</taxon>
        <taxon>Pleosporomycetidae</taxon>
        <taxon>Pleosporales</taxon>
        <taxon>Diademaceae</taxon>
        <taxon>Clathrospora</taxon>
    </lineage>
</organism>
<name>A0A6A5T3M5_9PLEO</name>
<dbReference type="OrthoDB" id="5407305at2759"/>
<evidence type="ECO:0000313" key="2">
    <source>
        <dbReference type="EMBL" id="KAF1946798.1"/>
    </source>
</evidence>
<feature type="compositionally biased region" description="Polar residues" evidence="1">
    <location>
        <begin position="541"/>
        <end position="560"/>
    </location>
</feature>
<evidence type="ECO:0000256" key="1">
    <source>
        <dbReference type="SAM" id="MobiDB-lite"/>
    </source>
</evidence>
<dbReference type="AlphaFoldDB" id="A0A6A5T3M5"/>
<proteinExistence type="predicted"/>
<feature type="region of interest" description="Disordered" evidence="1">
    <location>
        <begin position="797"/>
        <end position="818"/>
    </location>
</feature>
<accession>A0A6A5T3M5</accession>
<feature type="region of interest" description="Disordered" evidence="1">
    <location>
        <begin position="357"/>
        <end position="376"/>
    </location>
</feature>